<dbReference type="Pfam" id="PF01292">
    <property type="entry name" value="Ni_hydr_CYTB"/>
    <property type="match status" value="1"/>
</dbReference>
<accession>A0ABV9F535</accession>
<evidence type="ECO:0000256" key="6">
    <source>
        <dbReference type="SAM" id="Phobius"/>
    </source>
</evidence>
<gene>
    <name evidence="8" type="ORF">ACFO3E_16920</name>
</gene>
<evidence type="ECO:0000313" key="8">
    <source>
        <dbReference type="EMBL" id="MFC4595846.1"/>
    </source>
</evidence>
<dbReference type="PANTHER" id="PTHR30485">
    <property type="entry name" value="NI/FE-HYDROGENASE 1 B-TYPE CYTOCHROME SUBUNIT"/>
    <property type="match status" value="1"/>
</dbReference>
<evidence type="ECO:0000256" key="3">
    <source>
        <dbReference type="ARBA" id="ARBA00022692"/>
    </source>
</evidence>
<name>A0ABV9F535_9SPHN</name>
<evidence type="ECO:0000259" key="7">
    <source>
        <dbReference type="Pfam" id="PF01292"/>
    </source>
</evidence>
<keyword evidence="9" id="KW-1185">Reference proteome</keyword>
<feature type="transmembrane region" description="Helical" evidence="6">
    <location>
        <begin position="205"/>
        <end position="223"/>
    </location>
</feature>
<protein>
    <submittedName>
        <fullName evidence="8">Cytochrome b/b6 domain-containing protein</fullName>
    </submittedName>
</protein>
<keyword evidence="5 6" id="KW-0472">Membrane</keyword>
<dbReference type="PANTHER" id="PTHR30485:SF2">
    <property type="entry name" value="BLL0597 PROTEIN"/>
    <property type="match status" value="1"/>
</dbReference>
<comment type="subcellular location">
    <subcellularLocation>
        <location evidence="1">Cell membrane</location>
        <topology evidence="1">Multi-pass membrane protein</topology>
    </subcellularLocation>
</comment>
<feature type="transmembrane region" description="Helical" evidence="6">
    <location>
        <begin position="43"/>
        <end position="64"/>
    </location>
</feature>
<feature type="transmembrane region" description="Helical" evidence="6">
    <location>
        <begin position="102"/>
        <end position="125"/>
    </location>
</feature>
<evidence type="ECO:0000256" key="5">
    <source>
        <dbReference type="ARBA" id="ARBA00023136"/>
    </source>
</evidence>
<feature type="transmembrane region" description="Helical" evidence="6">
    <location>
        <begin position="150"/>
        <end position="174"/>
    </location>
</feature>
<evidence type="ECO:0000256" key="1">
    <source>
        <dbReference type="ARBA" id="ARBA00004651"/>
    </source>
</evidence>
<dbReference type="EMBL" id="JBHSFZ010000058">
    <property type="protein sequence ID" value="MFC4595846.1"/>
    <property type="molecule type" value="Genomic_DNA"/>
</dbReference>
<keyword evidence="2" id="KW-1003">Cell membrane</keyword>
<proteinExistence type="predicted"/>
<dbReference type="InterPro" id="IPR011577">
    <property type="entry name" value="Cyt_b561_bac/Ni-Hgenase"/>
</dbReference>
<dbReference type="Gene3D" id="1.20.950.20">
    <property type="entry name" value="Transmembrane di-heme cytochromes, Chain C"/>
    <property type="match status" value="1"/>
</dbReference>
<keyword evidence="3 6" id="KW-0812">Transmembrane</keyword>
<evidence type="ECO:0000256" key="4">
    <source>
        <dbReference type="ARBA" id="ARBA00022989"/>
    </source>
</evidence>
<feature type="domain" description="Cytochrome b561 bacterial/Ni-hydrogenase" evidence="7">
    <location>
        <begin position="15"/>
        <end position="187"/>
    </location>
</feature>
<dbReference type="InterPro" id="IPR051542">
    <property type="entry name" value="Hydrogenase_cytochrome"/>
</dbReference>
<sequence>MEGEDRQAPVKSKMWDAPVRIVHWALVVLIVMSWLSHPDHMDWHRVTGYAILGMLSFRVIWGFVGSSNARFSDFLAGPCATFAYLRDMPRRSHKSLPSHNPLGGWSVVLILLTLTGQVLSGLFAVDIDGLQSGPLSTNVDFDTGRWFAQMHALCFQSLQILILLHVAAVLFYFIHKRANLVSPMITGNSHFQADPDIRFAGPGRFLMAAMIAGAIAWFASRGFGLS</sequence>
<dbReference type="SUPFAM" id="SSF81342">
    <property type="entry name" value="Transmembrane di-heme cytochromes"/>
    <property type="match status" value="1"/>
</dbReference>
<organism evidence="8 9">
    <name type="scientific">Sphingobium tyrosinilyticum</name>
    <dbReference type="NCBI Taxonomy" id="2715436"/>
    <lineage>
        <taxon>Bacteria</taxon>
        <taxon>Pseudomonadati</taxon>
        <taxon>Pseudomonadota</taxon>
        <taxon>Alphaproteobacteria</taxon>
        <taxon>Sphingomonadales</taxon>
        <taxon>Sphingomonadaceae</taxon>
        <taxon>Sphingobium</taxon>
    </lineage>
</organism>
<dbReference type="Proteomes" id="UP001595957">
    <property type="component" value="Unassembled WGS sequence"/>
</dbReference>
<evidence type="ECO:0000256" key="2">
    <source>
        <dbReference type="ARBA" id="ARBA00022475"/>
    </source>
</evidence>
<dbReference type="RefSeq" id="WP_380806551.1">
    <property type="nucleotide sequence ID" value="NZ_JBHSFZ010000058.1"/>
</dbReference>
<feature type="transmembrane region" description="Helical" evidence="6">
    <location>
        <begin position="21"/>
        <end position="37"/>
    </location>
</feature>
<dbReference type="InterPro" id="IPR016174">
    <property type="entry name" value="Di-haem_cyt_TM"/>
</dbReference>
<evidence type="ECO:0000313" key="9">
    <source>
        <dbReference type="Proteomes" id="UP001595957"/>
    </source>
</evidence>
<keyword evidence="4 6" id="KW-1133">Transmembrane helix</keyword>
<reference evidence="9" key="1">
    <citation type="journal article" date="2019" name="Int. J. Syst. Evol. Microbiol.">
        <title>The Global Catalogue of Microorganisms (GCM) 10K type strain sequencing project: providing services to taxonomists for standard genome sequencing and annotation.</title>
        <authorList>
            <consortium name="The Broad Institute Genomics Platform"/>
            <consortium name="The Broad Institute Genome Sequencing Center for Infectious Disease"/>
            <person name="Wu L."/>
            <person name="Ma J."/>
        </authorList>
    </citation>
    <scope>NUCLEOTIDE SEQUENCE [LARGE SCALE GENOMIC DNA]</scope>
    <source>
        <strain evidence="9">NBRC 103632</strain>
    </source>
</reference>
<comment type="caution">
    <text evidence="8">The sequence shown here is derived from an EMBL/GenBank/DDBJ whole genome shotgun (WGS) entry which is preliminary data.</text>
</comment>